<evidence type="ECO:0000313" key="2">
    <source>
        <dbReference type="EMBL" id="EGD72632.1"/>
    </source>
</evidence>
<dbReference type="InParanoid" id="F2U8C4"/>
<keyword evidence="1" id="KW-1133">Transmembrane helix</keyword>
<feature type="transmembrane region" description="Helical" evidence="1">
    <location>
        <begin position="67"/>
        <end position="84"/>
    </location>
</feature>
<dbReference type="AlphaFoldDB" id="F2U8C4"/>
<gene>
    <name evidence="2" type="ORF">PTSG_04367</name>
</gene>
<feature type="transmembrane region" description="Helical" evidence="1">
    <location>
        <begin position="328"/>
        <end position="349"/>
    </location>
</feature>
<dbReference type="GeneID" id="16075038"/>
<organism evidence="3">
    <name type="scientific">Salpingoeca rosetta (strain ATCC 50818 / BSB-021)</name>
    <dbReference type="NCBI Taxonomy" id="946362"/>
    <lineage>
        <taxon>Eukaryota</taxon>
        <taxon>Choanoflagellata</taxon>
        <taxon>Craspedida</taxon>
        <taxon>Salpingoecidae</taxon>
        <taxon>Salpingoeca</taxon>
    </lineage>
</organism>
<feature type="transmembrane region" description="Helical" evidence="1">
    <location>
        <begin position="229"/>
        <end position="248"/>
    </location>
</feature>
<proteinExistence type="predicted"/>
<accession>F2U8C4</accession>
<name>F2U8C4_SALR5</name>
<dbReference type="OMA" id="CPICIAL"/>
<keyword evidence="1" id="KW-0812">Transmembrane</keyword>
<dbReference type="SUPFAM" id="SSF103473">
    <property type="entry name" value="MFS general substrate transporter"/>
    <property type="match status" value="1"/>
</dbReference>
<dbReference type="Proteomes" id="UP000007799">
    <property type="component" value="Unassembled WGS sequence"/>
</dbReference>
<dbReference type="EMBL" id="GL832964">
    <property type="protein sequence ID" value="EGD72632.1"/>
    <property type="molecule type" value="Genomic_DNA"/>
</dbReference>
<feature type="transmembrane region" description="Helical" evidence="1">
    <location>
        <begin position="40"/>
        <end position="60"/>
    </location>
</feature>
<keyword evidence="1" id="KW-0472">Membrane</keyword>
<reference evidence="2" key="1">
    <citation type="submission" date="2009-08" db="EMBL/GenBank/DDBJ databases">
        <title>Annotation of Salpingoeca rosetta.</title>
        <authorList>
            <consortium name="The Broad Institute Genome Sequencing Platform"/>
            <person name="Russ C."/>
            <person name="Cuomo C."/>
            <person name="Burger G."/>
            <person name="Gray M.W."/>
            <person name="Holland P.W.H."/>
            <person name="King N."/>
            <person name="Lang F.B.F."/>
            <person name="Roger A.J."/>
            <person name="Ruiz-Trillo I."/>
            <person name="Young S.K."/>
            <person name="Zeng Q."/>
            <person name="Gargeya S."/>
            <person name="Alvarado L."/>
            <person name="Berlin A."/>
            <person name="Chapman S.B."/>
            <person name="Chen Z."/>
            <person name="Freedman E."/>
            <person name="Gellesch M."/>
            <person name="Goldberg J."/>
            <person name="Griggs A."/>
            <person name="Gujja S."/>
            <person name="Heilman E."/>
            <person name="Heiman D."/>
            <person name="Howarth C."/>
            <person name="Mehta T."/>
            <person name="Neiman D."/>
            <person name="Pearson M."/>
            <person name="Roberts A."/>
            <person name="Saif S."/>
            <person name="Shea T."/>
            <person name="Shenoy N."/>
            <person name="Sisk P."/>
            <person name="Stolte C."/>
            <person name="Sykes S."/>
            <person name="White J."/>
            <person name="Yandava C."/>
            <person name="Haas B."/>
            <person name="Nusbaum C."/>
            <person name="Birren B."/>
        </authorList>
    </citation>
    <scope>NUCLEOTIDE SEQUENCE [LARGE SCALE GENOMIC DNA]</scope>
    <source>
        <strain evidence="2">ATCC 50818</strain>
    </source>
</reference>
<feature type="transmembrane region" description="Helical" evidence="1">
    <location>
        <begin position="129"/>
        <end position="147"/>
    </location>
</feature>
<dbReference type="InterPro" id="IPR036259">
    <property type="entry name" value="MFS_trans_sf"/>
</dbReference>
<dbReference type="RefSeq" id="XP_004994455.1">
    <property type="nucleotide sequence ID" value="XM_004994398.1"/>
</dbReference>
<feature type="transmembrane region" description="Helical" evidence="1">
    <location>
        <begin position="153"/>
        <end position="172"/>
    </location>
</feature>
<evidence type="ECO:0000256" key="1">
    <source>
        <dbReference type="SAM" id="Phobius"/>
    </source>
</evidence>
<sequence>MLYGLTLHLCSTTFVKIVQLYVINSLNRTPEEYASQIFSLRYWAIFACVTVVSPFGSMFAAARVLRWAGPVTAVIAACMAFAPYTLFRYLSAAGGASSSVAMVFLNALIQRASYGNTDIKVRLNMEYRILAATCEVFFPWFVTSVLVPLLSPAGYPAAFLFSGMAMALSSLLLDRRFELLHTPTTSPDTDKAASTIFTLLCMHSMMLPTHGVDTFAMSQFKALGATPSFVGRTLAVAASVGIGALAAAQHVVPWLSAPIALSLIRFTSGLAMFGMGSAATPLQFAGLYVLHTVVGKVAPVTNSMWLSLAVPQACLPSMFAVEKATGTALRALLSIVFAWLVARVGIPSLLRGCSLWLLAVCPICIALIIIANRRHKASSKPKTA</sequence>
<protein>
    <recommendedName>
        <fullName evidence="4">Major facilitator superfamily associated domain-containing protein</fullName>
    </recommendedName>
</protein>
<feature type="transmembrane region" description="Helical" evidence="1">
    <location>
        <begin position="269"/>
        <end position="291"/>
    </location>
</feature>
<feature type="transmembrane region" description="Helical" evidence="1">
    <location>
        <begin position="90"/>
        <end position="109"/>
    </location>
</feature>
<evidence type="ECO:0008006" key="4">
    <source>
        <dbReference type="Google" id="ProtNLM"/>
    </source>
</evidence>
<keyword evidence="3" id="KW-1185">Reference proteome</keyword>
<evidence type="ECO:0000313" key="3">
    <source>
        <dbReference type="Proteomes" id="UP000007799"/>
    </source>
</evidence>
<dbReference type="KEGG" id="sre:PTSG_04367"/>
<feature type="transmembrane region" description="Helical" evidence="1">
    <location>
        <begin position="355"/>
        <end position="372"/>
    </location>
</feature>